<gene>
    <name evidence="1" type="ORF">LF41_1197</name>
</gene>
<protein>
    <submittedName>
        <fullName evidence="1">Uncharacterized protein</fullName>
    </submittedName>
</protein>
<dbReference type="AlphaFoldDB" id="A0A0A2X640"/>
<dbReference type="RefSeq" id="WP_152599853.1">
    <property type="nucleotide sequence ID" value="NZ_JRKJ01000002.1"/>
</dbReference>
<dbReference type="STRING" id="1300345.LF41_1197"/>
<accession>A0A0A2X640</accession>
<sequence>MATADGNGLIEGLRPFIPPGAYQMRLIDWKTVMYNGRQPKVVLQLAVCSNGYMGTPLERWYNATRLIGKVGRHGGFAAPGSGDLLFEYVDITGNSPRRSDRINLSHLGDRLLLGHVETVVKNQRQRVRPIDLRYSVVRRLEKATV</sequence>
<name>A0A0A2X640_9GAMM</name>
<evidence type="ECO:0000313" key="1">
    <source>
        <dbReference type="EMBL" id="KGQ20659.1"/>
    </source>
</evidence>
<evidence type="ECO:0000313" key="2">
    <source>
        <dbReference type="Proteomes" id="UP000030518"/>
    </source>
</evidence>
<keyword evidence="2" id="KW-1185">Reference proteome</keyword>
<dbReference type="Proteomes" id="UP000030518">
    <property type="component" value="Unassembled WGS sequence"/>
</dbReference>
<dbReference type="PATRIC" id="fig|1300345.3.peg.497"/>
<reference evidence="1 2" key="1">
    <citation type="submission" date="2014-09" db="EMBL/GenBank/DDBJ databases">
        <title>Genome sequences of Lysobacter dokdonensis DS-58.</title>
        <authorList>
            <person name="Kim J.F."/>
            <person name="Kwak M.-J."/>
        </authorList>
    </citation>
    <scope>NUCLEOTIDE SEQUENCE [LARGE SCALE GENOMIC DNA]</scope>
    <source>
        <strain evidence="1 2">DS-58</strain>
    </source>
</reference>
<dbReference type="OrthoDB" id="7064533at2"/>
<proteinExistence type="predicted"/>
<comment type="caution">
    <text evidence="1">The sequence shown here is derived from an EMBL/GenBank/DDBJ whole genome shotgun (WGS) entry which is preliminary data.</text>
</comment>
<organism evidence="1 2">
    <name type="scientific">Lysobacter dokdonensis DS-58</name>
    <dbReference type="NCBI Taxonomy" id="1300345"/>
    <lineage>
        <taxon>Bacteria</taxon>
        <taxon>Pseudomonadati</taxon>
        <taxon>Pseudomonadota</taxon>
        <taxon>Gammaproteobacteria</taxon>
        <taxon>Lysobacterales</taxon>
        <taxon>Lysobacteraceae</taxon>
        <taxon>Noviluteimonas</taxon>
    </lineage>
</organism>
<dbReference type="EMBL" id="JRKJ01000002">
    <property type="protein sequence ID" value="KGQ20659.1"/>
    <property type="molecule type" value="Genomic_DNA"/>
</dbReference>